<evidence type="ECO:0000256" key="1">
    <source>
        <dbReference type="SAM" id="Phobius"/>
    </source>
</evidence>
<sequence length="100" mass="11365">MERFRRFDFRNAIVLVASMVIFPLLIGRPFFPAWFKPYALPLALLVLVGMFGTVALYNKVWTGNALPGPKNVDIKRSHIVVLILIIVIPVLKLLFHLIHG</sequence>
<dbReference type="Proteomes" id="UP000556329">
    <property type="component" value="Unassembled WGS sequence"/>
</dbReference>
<dbReference type="RefSeq" id="WP_184872032.1">
    <property type="nucleotide sequence ID" value="NZ_JACHEF010000001.1"/>
</dbReference>
<organism evidence="2 3">
    <name type="scientific">Mesorhizobium sangaii</name>
    <dbReference type="NCBI Taxonomy" id="505389"/>
    <lineage>
        <taxon>Bacteria</taxon>
        <taxon>Pseudomonadati</taxon>
        <taxon>Pseudomonadota</taxon>
        <taxon>Alphaproteobacteria</taxon>
        <taxon>Hyphomicrobiales</taxon>
        <taxon>Phyllobacteriaceae</taxon>
        <taxon>Mesorhizobium</taxon>
    </lineage>
</organism>
<dbReference type="AlphaFoldDB" id="A0A841P871"/>
<name>A0A841P871_9HYPH</name>
<keyword evidence="2" id="KW-0808">Transferase</keyword>
<comment type="caution">
    <text evidence="2">The sequence shown here is derived from an EMBL/GenBank/DDBJ whole genome shotgun (WGS) entry which is preliminary data.</text>
</comment>
<proteinExistence type="predicted"/>
<protein>
    <submittedName>
        <fullName evidence="2">Phosphoglycerol transferase MdoB-like AlkP superfamily enzyme</fullName>
    </submittedName>
</protein>
<dbReference type="EMBL" id="JACHEF010000001">
    <property type="protein sequence ID" value="MBB6409028.1"/>
    <property type="molecule type" value="Genomic_DNA"/>
</dbReference>
<keyword evidence="3" id="KW-1185">Reference proteome</keyword>
<dbReference type="GO" id="GO:0016740">
    <property type="term" value="F:transferase activity"/>
    <property type="evidence" value="ECO:0007669"/>
    <property type="project" value="UniProtKB-KW"/>
</dbReference>
<feature type="transmembrane region" description="Helical" evidence="1">
    <location>
        <begin position="79"/>
        <end position="98"/>
    </location>
</feature>
<feature type="transmembrane region" description="Helical" evidence="1">
    <location>
        <begin position="37"/>
        <end position="58"/>
    </location>
</feature>
<gene>
    <name evidence="2" type="ORF">HNQ71_001672</name>
</gene>
<feature type="transmembrane region" description="Helical" evidence="1">
    <location>
        <begin position="12"/>
        <end position="31"/>
    </location>
</feature>
<keyword evidence="1" id="KW-1133">Transmembrane helix</keyword>
<accession>A0A841P871</accession>
<keyword evidence="1" id="KW-0812">Transmembrane</keyword>
<reference evidence="2 3" key="1">
    <citation type="submission" date="2020-08" db="EMBL/GenBank/DDBJ databases">
        <title>Genomic Encyclopedia of Type Strains, Phase IV (KMG-IV): sequencing the most valuable type-strain genomes for metagenomic binning, comparative biology and taxonomic classification.</title>
        <authorList>
            <person name="Goeker M."/>
        </authorList>
    </citation>
    <scope>NUCLEOTIDE SEQUENCE [LARGE SCALE GENOMIC DNA]</scope>
    <source>
        <strain evidence="2 3">DSM 100039</strain>
    </source>
</reference>
<keyword evidence="1" id="KW-0472">Membrane</keyword>
<evidence type="ECO:0000313" key="3">
    <source>
        <dbReference type="Proteomes" id="UP000556329"/>
    </source>
</evidence>
<evidence type="ECO:0000313" key="2">
    <source>
        <dbReference type="EMBL" id="MBB6409028.1"/>
    </source>
</evidence>